<sequence length="295" mass="32925">MYILKSTFTAWISVGIVLLQKGVSSLRSQAAIEAKGTVQATSNDAMIRYLNEKTKRTVKQRDSFSDSTNYKGEEYLAEKSELYATKENVSARHWNRRSSTNDESEKEIKINGDDDAEEEQEGEEETSSKHWFPKESNAEKQTRVKETDPFGLSETSTQRDIYDSVSNSNQTREDVNKPLKETSTLAGWNEEKKIRTRLNTGGAAAAIAMVAVGAAMLVVGPIVIVLRAIDKRRQERRYLKSTTWDDQPPSYEQATLMNEAPRYSTLNLNAVHTSRASSLPSARAPAPSRGRSPPG</sequence>
<keyword evidence="2" id="KW-0812">Transmembrane</keyword>
<evidence type="ECO:0000313" key="4">
    <source>
        <dbReference type="EMBL" id="KAK2584357.1"/>
    </source>
</evidence>
<feature type="compositionally biased region" description="Basic and acidic residues" evidence="1">
    <location>
        <begin position="171"/>
        <end position="180"/>
    </location>
</feature>
<reference evidence="4" key="1">
    <citation type="submission" date="2021-08" db="EMBL/GenBank/DDBJ databases">
        <authorList>
            <person name="Misof B."/>
            <person name="Oliver O."/>
            <person name="Podsiadlowski L."/>
            <person name="Donath A."/>
            <person name="Peters R."/>
            <person name="Mayer C."/>
            <person name="Rust J."/>
            <person name="Gunkel S."/>
            <person name="Lesny P."/>
            <person name="Martin S."/>
            <person name="Oeyen J.P."/>
            <person name="Petersen M."/>
            <person name="Panagiotis P."/>
            <person name="Wilbrandt J."/>
            <person name="Tanja T."/>
        </authorList>
    </citation>
    <scope>NUCLEOTIDE SEQUENCE</scope>
    <source>
        <strain evidence="4">GBR_01_08_01A</strain>
        <tissue evidence="4">Thorax + abdomen</tissue>
    </source>
</reference>
<name>A0AAD9VSE5_9HYME</name>
<comment type="caution">
    <text evidence="4">The sequence shown here is derived from an EMBL/GenBank/DDBJ whole genome shotgun (WGS) entry which is preliminary data.</text>
</comment>
<keyword evidence="3" id="KW-0732">Signal</keyword>
<protein>
    <submittedName>
        <fullName evidence="4">Uncharacterized protein</fullName>
    </submittedName>
</protein>
<gene>
    <name evidence="4" type="ORF">KPH14_006745</name>
</gene>
<feature type="compositionally biased region" description="Acidic residues" evidence="1">
    <location>
        <begin position="113"/>
        <end position="125"/>
    </location>
</feature>
<feature type="chain" id="PRO_5041922400" evidence="3">
    <location>
        <begin position="26"/>
        <end position="295"/>
    </location>
</feature>
<feature type="region of interest" description="Disordered" evidence="1">
    <location>
        <begin position="89"/>
        <end position="182"/>
    </location>
</feature>
<feature type="compositionally biased region" description="Low complexity" evidence="1">
    <location>
        <begin position="274"/>
        <end position="295"/>
    </location>
</feature>
<feature type="signal peptide" evidence="3">
    <location>
        <begin position="1"/>
        <end position="25"/>
    </location>
</feature>
<dbReference type="Proteomes" id="UP001258017">
    <property type="component" value="Unassembled WGS sequence"/>
</dbReference>
<feature type="compositionally biased region" description="Polar residues" evidence="1">
    <location>
        <begin position="153"/>
        <end position="170"/>
    </location>
</feature>
<accession>A0AAD9VSE5</accession>
<dbReference type="EMBL" id="JAIFRP010000026">
    <property type="protein sequence ID" value="KAK2584357.1"/>
    <property type="molecule type" value="Genomic_DNA"/>
</dbReference>
<reference evidence="4" key="2">
    <citation type="journal article" date="2023" name="Commun. Biol.">
        <title>Intrasexual cuticular hydrocarbon dimorphism in a wasp sheds light on hydrocarbon biosynthesis genes in Hymenoptera.</title>
        <authorList>
            <person name="Moris V.C."/>
            <person name="Podsiadlowski L."/>
            <person name="Martin S."/>
            <person name="Oeyen J.P."/>
            <person name="Donath A."/>
            <person name="Petersen M."/>
            <person name="Wilbrandt J."/>
            <person name="Misof B."/>
            <person name="Liedtke D."/>
            <person name="Thamm M."/>
            <person name="Scheiner R."/>
            <person name="Schmitt T."/>
            <person name="Niehuis O."/>
        </authorList>
    </citation>
    <scope>NUCLEOTIDE SEQUENCE</scope>
    <source>
        <strain evidence="4">GBR_01_08_01A</strain>
    </source>
</reference>
<feature type="compositionally biased region" description="Basic and acidic residues" evidence="1">
    <location>
        <begin position="126"/>
        <end position="148"/>
    </location>
</feature>
<feature type="transmembrane region" description="Helical" evidence="2">
    <location>
        <begin position="203"/>
        <end position="229"/>
    </location>
</feature>
<dbReference type="AlphaFoldDB" id="A0AAD9VSE5"/>
<evidence type="ECO:0000256" key="3">
    <source>
        <dbReference type="SAM" id="SignalP"/>
    </source>
</evidence>
<keyword evidence="2" id="KW-0472">Membrane</keyword>
<proteinExistence type="predicted"/>
<evidence type="ECO:0000256" key="1">
    <source>
        <dbReference type="SAM" id="MobiDB-lite"/>
    </source>
</evidence>
<evidence type="ECO:0000313" key="5">
    <source>
        <dbReference type="Proteomes" id="UP001258017"/>
    </source>
</evidence>
<organism evidence="4 5">
    <name type="scientific">Odynerus spinipes</name>
    <dbReference type="NCBI Taxonomy" id="1348599"/>
    <lineage>
        <taxon>Eukaryota</taxon>
        <taxon>Metazoa</taxon>
        <taxon>Ecdysozoa</taxon>
        <taxon>Arthropoda</taxon>
        <taxon>Hexapoda</taxon>
        <taxon>Insecta</taxon>
        <taxon>Pterygota</taxon>
        <taxon>Neoptera</taxon>
        <taxon>Endopterygota</taxon>
        <taxon>Hymenoptera</taxon>
        <taxon>Apocrita</taxon>
        <taxon>Aculeata</taxon>
        <taxon>Vespoidea</taxon>
        <taxon>Vespidae</taxon>
        <taxon>Eumeninae</taxon>
        <taxon>Odynerus</taxon>
    </lineage>
</organism>
<feature type="region of interest" description="Disordered" evidence="1">
    <location>
        <begin position="271"/>
        <end position="295"/>
    </location>
</feature>
<keyword evidence="5" id="KW-1185">Reference proteome</keyword>
<evidence type="ECO:0000256" key="2">
    <source>
        <dbReference type="SAM" id="Phobius"/>
    </source>
</evidence>
<keyword evidence="2" id="KW-1133">Transmembrane helix</keyword>